<gene>
    <name evidence="1" type="ORF">J2Z69_002971</name>
</gene>
<comment type="caution">
    <text evidence="1">The sequence shown here is derived from an EMBL/GenBank/DDBJ whole genome shotgun (WGS) entry which is preliminary data.</text>
</comment>
<sequence>MKIIITQQEAMQKGVWSEVAQMFGVQKEDETWANEQYILTEEQARQLGFIS</sequence>
<dbReference type="Proteomes" id="UP001519288">
    <property type="component" value="Unassembled WGS sequence"/>
</dbReference>
<dbReference type="RefSeq" id="WP_209864080.1">
    <property type="nucleotide sequence ID" value="NZ_JAGGLD010000005.1"/>
</dbReference>
<proteinExistence type="predicted"/>
<evidence type="ECO:0000313" key="1">
    <source>
        <dbReference type="EMBL" id="MBP2001915.1"/>
    </source>
</evidence>
<name>A0ABS4JJN0_9BACL</name>
<protein>
    <submittedName>
        <fullName evidence="1">Uncharacterized protein</fullName>
    </submittedName>
</protein>
<reference evidence="1 2" key="1">
    <citation type="submission" date="2021-03" db="EMBL/GenBank/DDBJ databases">
        <title>Genomic Encyclopedia of Type Strains, Phase IV (KMG-IV): sequencing the most valuable type-strain genomes for metagenomic binning, comparative biology and taxonomic classification.</title>
        <authorList>
            <person name="Goeker M."/>
        </authorList>
    </citation>
    <scope>NUCLEOTIDE SEQUENCE [LARGE SCALE GENOMIC DNA]</scope>
    <source>
        <strain evidence="1 2">DSM 26806</strain>
    </source>
</reference>
<dbReference type="EMBL" id="JAGGLD010000005">
    <property type="protein sequence ID" value="MBP2001915.1"/>
    <property type="molecule type" value="Genomic_DNA"/>
</dbReference>
<evidence type="ECO:0000313" key="2">
    <source>
        <dbReference type="Proteomes" id="UP001519288"/>
    </source>
</evidence>
<keyword evidence="2" id="KW-1185">Reference proteome</keyword>
<organism evidence="1 2">
    <name type="scientific">Paenibacillus shirakamiensis</name>
    <dbReference type="NCBI Taxonomy" id="1265935"/>
    <lineage>
        <taxon>Bacteria</taxon>
        <taxon>Bacillati</taxon>
        <taxon>Bacillota</taxon>
        <taxon>Bacilli</taxon>
        <taxon>Bacillales</taxon>
        <taxon>Paenibacillaceae</taxon>
        <taxon>Paenibacillus</taxon>
    </lineage>
</organism>
<accession>A0ABS4JJN0</accession>